<dbReference type="RefSeq" id="WP_308349108.1">
    <property type="nucleotide sequence ID" value="NZ_CP129971.1"/>
</dbReference>
<name>A0AA49GCR1_9BACT</name>
<feature type="domain" description="VOC" evidence="1">
    <location>
        <begin position="8"/>
        <end position="129"/>
    </location>
</feature>
<proteinExistence type="predicted"/>
<dbReference type="InterPro" id="IPR029068">
    <property type="entry name" value="Glyas_Bleomycin-R_OHBP_Dase"/>
</dbReference>
<dbReference type="PROSITE" id="PS51819">
    <property type="entry name" value="VOC"/>
    <property type="match status" value="1"/>
</dbReference>
<evidence type="ECO:0000313" key="2">
    <source>
        <dbReference type="EMBL" id="WKK78456.2"/>
    </source>
</evidence>
<dbReference type="Pfam" id="PF00903">
    <property type="entry name" value="Glyoxalase"/>
    <property type="match status" value="1"/>
</dbReference>
<dbReference type="InterPro" id="IPR004360">
    <property type="entry name" value="Glyas_Fos-R_dOase_dom"/>
</dbReference>
<evidence type="ECO:0000259" key="1">
    <source>
        <dbReference type="PROSITE" id="PS51819"/>
    </source>
</evidence>
<dbReference type="InterPro" id="IPR052164">
    <property type="entry name" value="Anthracycline_SecMetBiosynth"/>
</dbReference>
<dbReference type="SUPFAM" id="SSF54593">
    <property type="entry name" value="Glyoxalase/Bleomycin resistance protein/Dihydroxybiphenyl dioxygenase"/>
    <property type="match status" value="1"/>
</dbReference>
<dbReference type="EMBL" id="CP129971">
    <property type="protein sequence ID" value="WKK78456.2"/>
    <property type="molecule type" value="Genomic_DNA"/>
</dbReference>
<reference evidence="2 3" key="1">
    <citation type="submission" date="2023-08" db="EMBL/GenBank/DDBJ databases">
        <title>Comparative genomics and taxonomic characterization of three novel marine species of genus Marivirga.</title>
        <authorList>
            <person name="Muhammad N."/>
            <person name="Kim S.-G."/>
        </authorList>
    </citation>
    <scope>NUCLEOTIDE SEQUENCE [LARGE SCALE GENOMIC DNA]</scope>
    <source>
        <strain evidence="2 3">BDSF4-3</strain>
    </source>
</reference>
<dbReference type="CDD" id="cd07247">
    <property type="entry name" value="SgaA_N_like"/>
    <property type="match status" value="1"/>
</dbReference>
<dbReference type="Gene3D" id="3.10.180.10">
    <property type="entry name" value="2,3-Dihydroxybiphenyl 1,2-Dioxygenase, domain 1"/>
    <property type="match status" value="1"/>
</dbReference>
<accession>A0AA49GCR1</accession>
<dbReference type="PANTHER" id="PTHR33993">
    <property type="entry name" value="GLYOXALASE-RELATED"/>
    <property type="match status" value="1"/>
</dbReference>
<organism evidence="2 3">
    <name type="scientific">Marivirga salinarum</name>
    <dbReference type="NCBI Taxonomy" id="3059078"/>
    <lineage>
        <taxon>Bacteria</taxon>
        <taxon>Pseudomonadati</taxon>
        <taxon>Bacteroidota</taxon>
        <taxon>Cytophagia</taxon>
        <taxon>Cytophagales</taxon>
        <taxon>Marivirgaceae</taxon>
        <taxon>Marivirga</taxon>
    </lineage>
</organism>
<sequence length="130" mass="14226">MATQSKNPFTWVEIYVEDMSRAQKFYEEVLQIKMIPMQTPGGFGDLEMVSFPWAEGGANISGALCKTKEMKPGTGGTLVYFTSEDCGTEASRVESAGGKILQKKEQIGEHGFVSICMDTEGNTIGFHSNK</sequence>
<dbReference type="KEGG" id="msaa:QYS49_13270"/>
<dbReference type="AlphaFoldDB" id="A0AA49GCR1"/>
<dbReference type="InterPro" id="IPR037523">
    <property type="entry name" value="VOC_core"/>
</dbReference>
<evidence type="ECO:0000313" key="3">
    <source>
        <dbReference type="Proteomes" id="UP001230496"/>
    </source>
</evidence>
<gene>
    <name evidence="2" type="ORF">QYS49_13270</name>
</gene>
<keyword evidence="3" id="KW-1185">Reference proteome</keyword>
<protein>
    <submittedName>
        <fullName evidence="2">VOC family protein</fullName>
    </submittedName>
</protein>
<dbReference type="PANTHER" id="PTHR33993:SF2">
    <property type="entry name" value="VOC DOMAIN-CONTAINING PROTEIN"/>
    <property type="match status" value="1"/>
</dbReference>
<dbReference type="Proteomes" id="UP001230496">
    <property type="component" value="Chromosome"/>
</dbReference>